<dbReference type="EMBL" id="JAGIOO010000001">
    <property type="protein sequence ID" value="MBP2471348.1"/>
    <property type="molecule type" value="Genomic_DNA"/>
</dbReference>
<dbReference type="Gene3D" id="3.90.1200.10">
    <property type="match status" value="1"/>
</dbReference>
<evidence type="ECO:0000313" key="2">
    <source>
        <dbReference type="EMBL" id="MBP2471348.1"/>
    </source>
</evidence>
<dbReference type="RefSeq" id="WP_086783610.1">
    <property type="nucleotide sequence ID" value="NZ_JAGIOO010000001.1"/>
</dbReference>
<proteinExistence type="predicted"/>
<keyword evidence="3" id="KW-1185">Reference proteome</keyword>
<dbReference type="InterPro" id="IPR002575">
    <property type="entry name" value="Aminoglycoside_PTrfase"/>
</dbReference>
<accession>A0ABS5A448</accession>
<evidence type="ECO:0000313" key="3">
    <source>
        <dbReference type="Proteomes" id="UP001519363"/>
    </source>
</evidence>
<dbReference type="PANTHER" id="PTHR22603:SF66">
    <property type="entry name" value="ETHANOLAMINE KINASE"/>
    <property type="match status" value="1"/>
</dbReference>
<dbReference type="PANTHER" id="PTHR22603">
    <property type="entry name" value="CHOLINE/ETHANOALAMINE KINASE"/>
    <property type="match status" value="1"/>
</dbReference>
<gene>
    <name evidence="2" type="ORF">JOF53_000220</name>
</gene>
<dbReference type="SUPFAM" id="SSF56112">
    <property type="entry name" value="Protein kinase-like (PK-like)"/>
    <property type="match status" value="1"/>
</dbReference>
<dbReference type="Pfam" id="PF01636">
    <property type="entry name" value="APH"/>
    <property type="match status" value="1"/>
</dbReference>
<evidence type="ECO:0000259" key="1">
    <source>
        <dbReference type="Pfam" id="PF01636"/>
    </source>
</evidence>
<organism evidence="2 3">
    <name type="scientific">Crossiella equi</name>
    <dbReference type="NCBI Taxonomy" id="130796"/>
    <lineage>
        <taxon>Bacteria</taxon>
        <taxon>Bacillati</taxon>
        <taxon>Actinomycetota</taxon>
        <taxon>Actinomycetes</taxon>
        <taxon>Pseudonocardiales</taxon>
        <taxon>Pseudonocardiaceae</taxon>
        <taxon>Crossiella</taxon>
    </lineage>
</organism>
<reference evidence="2 3" key="1">
    <citation type="submission" date="2021-03" db="EMBL/GenBank/DDBJ databases">
        <title>Sequencing the genomes of 1000 actinobacteria strains.</title>
        <authorList>
            <person name="Klenk H.-P."/>
        </authorList>
    </citation>
    <scope>NUCLEOTIDE SEQUENCE [LARGE SCALE GENOMIC DNA]</scope>
    <source>
        <strain evidence="2 3">DSM 44580</strain>
    </source>
</reference>
<protein>
    <submittedName>
        <fullName evidence="2">Thiamine kinase-like enzyme</fullName>
    </submittedName>
</protein>
<dbReference type="Proteomes" id="UP001519363">
    <property type="component" value="Unassembled WGS sequence"/>
</dbReference>
<name>A0ABS5A448_9PSEU</name>
<sequence length="305" mass="32848">MAATLQDAIDGIPAWTGSHVELLPMTGGLSHQVAHLRVDGVELVLRVLDPAVAEAGLGVPLDQEIANTVVAAESGAGPRVLHVAESVPAIALEYLHGQTLCFADTREPTTIPELAAAVGRLHAAPRPFVNTFDIFAKQRQLLEVCDRHELRLFPDYLDHLPLAHELAGTLTAAPPPSVPCHNDLLAENFIRTAEGVRIVDYQLSGMGDPGFELGNIAAEGQFDPGRVALLTRSYLGADDARTTARVRLFQAMSDFTWTLWFCIHHGLLSQPGSTFDYWGEAAGKWERAKAALTGPGFGALVDRAR</sequence>
<feature type="domain" description="Aminoglycoside phosphotransferase" evidence="1">
    <location>
        <begin position="24"/>
        <end position="244"/>
    </location>
</feature>
<comment type="caution">
    <text evidence="2">The sequence shown here is derived from an EMBL/GenBank/DDBJ whole genome shotgun (WGS) entry which is preliminary data.</text>
</comment>
<dbReference type="InterPro" id="IPR011009">
    <property type="entry name" value="Kinase-like_dom_sf"/>
</dbReference>